<sequence length="121" mass="13645">MSFPPQSIIIPSAKHISKSLSLVHSTSLNILLSFDKSHKEYNAASKANFLDLGPRVRYLRSTVCHHPLYPSRRIFYEVRSKAICTPNFAVTLNGNSVQVSENLISESERTTILLKADSQWQ</sequence>
<reference evidence="1 2" key="1">
    <citation type="submission" date="2021-06" db="EMBL/GenBank/DDBJ databases">
        <title>Caerostris extrusa draft genome.</title>
        <authorList>
            <person name="Kono N."/>
            <person name="Arakawa K."/>
        </authorList>
    </citation>
    <scope>NUCLEOTIDE SEQUENCE [LARGE SCALE GENOMIC DNA]</scope>
</reference>
<evidence type="ECO:0000313" key="1">
    <source>
        <dbReference type="EMBL" id="GIY34792.1"/>
    </source>
</evidence>
<protein>
    <submittedName>
        <fullName evidence="1">Uncharacterized protein</fullName>
    </submittedName>
</protein>
<comment type="caution">
    <text evidence="1">The sequence shown here is derived from an EMBL/GenBank/DDBJ whole genome shotgun (WGS) entry which is preliminary data.</text>
</comment>
<dbReference type="Proteomes" id="UP001054945">
    <property type="component" value="Unassembled WGS sequence"/>
</dbReference>
<proteinExistence type="predicted"/>
<keyword evidence="2" id="KW-1185">Reference proteome</keyword>
<accession>A0AAV4SMS5</accession>
<dbReference type="AlphaFoldDB" id="A0AAV4SMS5"/>
<gene>
    <name evidence="1" type="ORF">CEXT_256101</name>
</gene>
<dbReference type="EMBL" id="BPLR01009808">
    <property type="protein sequence ID" value="GIY34792.1"/>
    <property type="molecule type" value="Genomic_DNA"/>
</dbReference>
<evidence type="ECO:0000313" key="2">
    <source>
        <dbReference type="Proteomes" id="UP001054945"/>
    </source>
</evidence>
<name>A0AAV4SMS5_CAEEX</name>
<organism evidence="1 2">
    <name type="scientific">Caerostris extrusa</name>
    <name type="common">Bark spider</name>
    <name type="synonym">Caerostris bankana</name>
    <dbReference type="NCBI Taxonomy" id="172846"/>
    <lineage>
        <taxon>Eukaryota</taxon>
        <taxon>Metazoa</taxon>
        <taxon>Ecdysozoa</taxon>
        <taxon>Arthropoda</taxon>
        <taxon>Chelicerata</taxon>
        <taxon>Arachnida</taxon>
        <taxon>Araneae</taxon>
        <taxon>Araneomorphae</taxon>
        <taxon>Entelegynae</taxon>
        <taxon>Araneoidea</taxon>
        <taxon>Araneidae</taxon>
        <taxon>Caerostris</taxon>
    </lineage>
</organism>